<sequence length="34" mass="3624">MRERAADTAAQLRTAISADETHPALLTSILELTG</sequence>
<dbReference type="AlphaFoldDB" id="A0A439DUS8"/>
<organism evidence="1 2">
    <name type="scientific">Mycolicibacterium elephantis DSM 44368</name>
    <dbReference type="NCBI Taxonomy" id="1335622"/>
    <lineage>
        <taxon>Bacteria</taxon>
        <taxon>Bacillati</taxon>
        <taxon>Actinomycetota</taxon>
        <taxon>Actinomycetes</taxon>
        <taxon>Mycobacteriales</taxon>
        <taxon>Mycobacteriaceae</taxon>
        <taxon>Mycolicibacterium</taxon>
    </lineage>
</organism>
<keyword evidence="2" id="KW-1185">Reference proteome</keyword>
<dbReference type="Proteomes" id="UP000287177">
    <property type="component" value="Unassembled WGS sequence"/>
</dbReference>
<gene>
    <name evidence="1" type="ORF">MELE44368_17610</name>
</gene>
<name>A0A439DUS8_9MYCO</name>
<reference evidence="1 2" key="1">
    <citation type="submission" date="2013-06" db="EMBL/GenBank/DDBJ databases">
        <title>The draft sequence of the Mycobacterium elephantis genome.</title>
        <authorList>
            <person name="Pettersson F.B."/>
            <person name="Das S."/>
            <person name="Dasgupta S."/>
            <person name="Bhattacharya A."/>
            <person name="Kirsebom L.A."/>
        </authorList>
    </citation>
    <scope>NUCLEOTIDE SEQUENCE [LARGE SCALE GENOMIC DNA]</scope>
    <source>
        <strain evidence="1 2">DSM 44368</strain>
    </source>
</reference>
<accession>A0A439DUS8</accession>
<proteinExistence type="predicted"/>
<dbReference type="EMBL" id="ATDN01000013">
    <property type="protein sequence ID" value="RWA20313.1"/>
    <property type="molecule type" value="Genomic_DNA"/>
</dbReference>
<evidence type="ECO:0000313" key="2">
    <source>
        <dbReference type="Proteomes" id="UP000287177"/>
    </source>
</evidence>
<protein>
    <submittedName>
        <fullName evidence="1">Uncharacterized protein</fullName>
    </submittedName>
</protein>
<comment type="caution">
    <text evidence="1">The sequence shown here is derived from an EMBL/GenBank/DDBJ whole genome shotgun (WGS) entry which is preliminary data.</text>
</comment>
<evidence type="ECO:0000313" key="1">
    <source>
        <dbReference type="EMBL" id="RWA20313.1"/>
    </source>
</evidence>